<sequence length="58" mass="5862">MSAPFSQHGAALTVLDFAPVTRADALTDAAAAFISVGMAVLVCGLLFAVITYFTGGRG</sequence>
<gene>
    <name evidence="2" type="ORF">A7A08_01677</name>
</gene>
<reference evidence="2 3" key="1">
    <citation type="submission" date="2016-07" db="EMBL/GenBank/DDBJ databases">
        <title>Draft genome sequence of Methyloligella halotolerans C2T (VKM B-2706T=CCUG 61687T=DSM 25045T), a halotolerant polyhydroxybutyrate accumulating methylotroph.</title>
        <authorList>
            <person name="Vasilenko O.V."/>
            <person name="Doronina N.V."/>
            <person name="Poroshina M.N."/>
            <person name="Tarlachkov S.V."/>
            <person name="Trotsenko Y.A."/>
        </authorList>
    </citation>
    <scope>NUCLEOTIDE SEQUENCE [LARGE SCALE GENOMIC DNA]</scope>
    <source>
        <strain evidence="2 3">VKM B-2706</strain>
    </source>
</reference>
<dbReference type="EMBL" id="MASI01000003">
    <property type="protein sequence ID" value="ODA67642.1"/>
    <property type="molecule type" value="Genomic_DNA"/>
</dbReference>
<dbReference type="STRING" id="1177755.A7A08_01677"/>
<keyword evidence="1" id="KW-0812">Transmembrane</keyword>
<accession>A0A1E2RZR3</accession>
<comment type="caution">
    <text evidence="2">The sequence shown here is derived from an EMBL/GenBank/DDBJ whole genome shotgun (WGS) entry which is preliminary data.</text>
</comment>
<feature type="transmembrane region" description="Helical" evidence="1">
    <location>
        <begin position="29"/>
        <end position="53"/>
    </location>
</feature>
<dbReference type="RefSeq" id="WP_169822958.1">
    <property type="nucleotide sequence ID" value="NZ_MASI01000003.1"/>
</dbReference>
<name>A0A1E2RZR3_9HYPH</name>
<organism evidence="2 3">
    <name type="scientific">Methyloligella halotolerans</name>
    <dbReference type="NCBI Taxonomy" id="1177755"/>
    <lineage>
        <taxon>Bacteria</taxon>
        <taxon>Pseudomonadati</taxon>
        <taxon>Pseudomonadota</taxon>
        <taxon>Alphaproteobacteria</taxon>
        <taxon>Hyphomicrobiales</taxon>
        <taxon>Hyphomicrobiaceae</taxon>
        <taxon>Methyloligella</taxon>
    </lineage>
</organism>
<evidence type="ECO:0000256" key="1">
    <source>
        <dbReference type="SAM" id="Phobius"/>
    </source>
</evidence>
<protein>
    <submittedName>
        <fullName evidence="2">Uncharacterized protein</fullName>
    </submittedName>
</protein>
<evidence type="ECO:0000313" key="2">
    <source>
        <dbReference type="EMBL" id="ODA67642.1"/>
    </source>
</evidence>
<keyword evidence="1" id="KW-1133">Transmembrane helix</keyword>
<keyword evidence="3" id="KW-1185">Reference proteome</keyword>
<keyword evidence="1" id="KW-0472">Membrane</keyword>
<evidence type="ECO:0000313" key="3">
    <source>
        <dbReference type="Proteomes" id="UP000095087"/>
    </source>
</evidence>
<proteinExistence type="predicted"/>
<dbReference type="AlphaFoldDB" id="A0A1E2RZR3"/>
<dbReference type="Proteomes" id="UP000095087">
    <property type="component" value="Unassembled WGS sequence"/>
</dbReference>